<name>A0A5K8AIG6_9BACT</name>
<dbReference type="SUPFAM" id="SSF89028">
    <property type="entry name" value="Cobalamin adenosyltransferase-like"/>
    <property type="match status" value="1"/>
</dbReference>
<dbReference type="AlphaFoldDB" id="A0A5K8AIG6"/>
<dbReference type="Proteomes" id="UP000422108">
    <property type="component" value="Chromosome"/>
</dbReference>
<gene>
    <name evidence="8" type="ORF">DSCOOX_54560</name>
</gene>
<evidence type="ECO:0000256" key="6">
    <source>
        <dbReference type="RuleBase" id="RU366026"/>
    </source>
</evidence>
<dbReference type="NCBIfam" id="TIGR00636">
    <property type="entry name" value="PduO_Nterm"/>
    <property type="match status" value="1"/>
</dbReference>
<keyword evidence="3 6" id="KW-0808">Transferase</keyword>
<evidence type="ECO:0000256" key="2">
    <source>
        <dbReference type="ARBA" id="ARBA00011233"/>
    </source>
</evidence>
<dbReference type="PANTHER" id="PTHR12213:SF0">
    <property type="entry name" value="CORRINOID ADENOSYLTRANSFERASE MMAB"/>
    <property type="match status" value="1"/>
</dbReference>
<evidence type="ECO:0000313" key="8">
    <source>
        <dbReference type="EMBL" id="BBO92276.1"/>
    </source>
</evidence>
<feature type="domain" description="Cobalamin adenosyltransferase-like" evidence="7">
    <location>
        <begin position="3"/>
        <end position="177"/>
    </location>
</feature>
<dbReference type="Gene3D" id="1.20.1200.10">
    <property type="entry name" value="Cobalamin adenosyltransferase-like"/>
    <property type="match status" value="1"/>
</dbReference>
<dbReference type="RefSeq" id="WP_155313045.1">
    <property type="nucleotide sequence ID" value="NZ_AP021879.1"/>
</dbReference>
<keyword evidence="4 6" id="KW-0547">Nucleotide-binding</keyword>
<keyword evidence="9" id="KW-1185">Reference proteome</keyword>
<evidence type="ECO:0000259" key="7">
    <source>
        <dbReference type="Pfam" id="PF01923"/>
    </source>
</evidence>
<dbReference type="InterPro" id="IPR016030">
    <property type="entry name" value="CblAdoTrfase-like"/>
</dbReference>
<comment type="catalytic activity">
    <reaction evidence="6">
        <text>2 cob(II)alamin + reduced [electron-transfer flavoprotein] + 2 ATP = 2 adenosylcob(III)alamin + 2 triphosphate + oxidized [electron-transfer flavoprotein] + 3 H(+)</text>
        <dbReference type="Rhea" id="RHEA:28671"/>
        <dbReference type="Rhea" id="RHEA-COMP:10685"/>
        <dbReference type="Rhea" id="RHEA-COMP:10686"/>
        <dbReference type="ChEBI" id="CHEBI:15378"/>
        <dbReference type="ChEBI" id="CHEBI:16304"/>
        <dbReference type="ChEBI" id="CHEBI:18036"/>
        <dbReference type="ChEBI" id="CHEBI:18408"/>
        <dbReference type="ChEBI" id="CHEBI:30616"/>
        <dbReference type="ChEBI" id="CHEBI:57692"/>
        <dbReference type="ChEBI" id="CHEBI:58307"/>
        <dbReference type="EC" id="2.5.1.17"/>
    </reaction>
</comment>
<keyword evidence="6" id="KW-0169">Cobalamin biosynthesis</keyword>
<dbReference type="GO" id="GO:0009236">
    <property type="term" value="P:cobalamin biosynthetic process"/>
    <property type="evidence" value="ECO:0007669"/>
    <property type="project" value="UniProtKB-UniRule"/>
</dbReference>
<reference evidence="8 9" key="1">
    <citation type="submission" date="2019-11" db="EMBL/GenBank/DDBJ databases">
        <title>Comparative genomics of hydrocarbon-degrading Desulfosarcina strains.</title>
        <authorList>
            <person name="Watanabe M."/>
            <person name="Kojima H."/>
            <person name="Fukui M."/>
        </authorList>
    </citation>
    <scope>NUCLEOTIDE SEQUENCE [LARGE SCALE GENOMIC DNA]</scope>
    <source>
        <strain evidence="9">oXyS1</strain>
    </source>
</reference>
<dbReference type="GO" id="GO:0005524">
    <property type="term" value="F:ATP binding"/>
    <property type="evidence" value="ECO:0007669"/>
    <property type="project" value="UniProtKB-UniRule"/>
</dbReference>
<dbReference type="UniPathway" id="UPA00148">
    <property type="reaction ID" value="UER00233"/>
</dbReference>
<keyword evidence="5 6" id="KW-0067">ATP-binding</keyword>
<dbReference type="EMBL" id="AP021879">
    <property type="protein sequence ID" value="BBO92276.1"/>
    <property type="molecule type" value="Genomic_DNA"/>
</dbReference>
<dbReference type="GO" id="GO:0008817">
    <property type="term" value="F:corrinoid adenosyltransferase activity"/>
    <property type="evidence" value="ECO:0007669"/>
    <property type="project" value="UniProtKB-UniRule"/>
</dbReference>
<comment type="pathway">
    <text evidence="6">Cofactor biosynthesis; adenosylcobalamin biosynthesis; adenosylcobalamin from cob(II)yrinate a,c-diamide: step 2/7.</text>
</comment>
<proteinExistence type="inferred from homology"/>
<comment type="similarity">
    <text evidence="1 6">Belongs to the Cob(I)alamin adenosyltransferase family.</text>
</comment>
<evidence type="ECO:0000256" key="3">
    <source>
        <dbReference type="ARBA" id="ARBA00022679"/>
    </source>
</evidence>
<dbReference type="FunFam" id="1.20.1200.10:FF:000001">
    <property type="entry name" value="Cob(I)yrinic acid a,c-diamide adenosyltransferase"/>
    <property type="match status" value="1"/>
</dbReference>
<evidence type="ECO:0000256" key="5">
    <source>
        <dbReference type="ARBA" id="ARBA00022840"/>
    </source>
</evidence>
<comment type="subunit">
    <text evidence="2">Homotrimer.</text>
</comment>
<dbReference type="PANTHER" id="PTHR12213">
    <property type="entry name" value="CORRINOID ADENOSYLTRANSFERASE"/>
    <property type="match status" value="1"/>
</dbReference>
<organism evidence="8 9">
    <name type="scientific">Desulfosarcina ovata subsp. ovata</name>
    <dbReference type="NCBI Taxonomy" id="2752305"/>
    <lineage>
        <taxon>Bacteria</taxon>
        <taxon>Pseudomonadati</taxon>
        <taxon>Thermodesulfobacteriota</taxon>
        <taxon>Desulfobacteria</taxon>
        <taxon>Desulfobacterales</taxon>
        <taxon>Desulfosarcinaceae</taxon>
        <taxon>Desulfosarcina</taxon>
    </lineage>
</organism>
<dbReference type="EC" id="2.5.1.17" evidence="6"/>
<dbReference type="InterPro" id="IPR029499">
    <property type="entry name" value="PduO-typ"/>
</dbReference>
<dbReference type="InterPro" id="IPR036451">
    <property type="entry name" value="CblAdoTrfase-like_sf"/>
</dbReference>
<evidence type="ECO:0000256" key="1">
    <source>
        <dbReference type="ARBA" id="ARBA00007487"/>
    </source>
</evidence>
<evidence type="ECO:0000313" key="9">
    <source>
        <dbReference type="Proteomes" id="UP000422108"/>
    </source>
</evidence>
<accession>A0A5K8AIG6</accession>
<protein>
    <recommendedName>
        <fullName evidence="6">Corrinoid adenosyltransferase</fullName>
        <ecNumber evidence="6">2.5.1.17</ecNumber>
    </recommendedName>
    <alternativeName>
        <fullName evidence="6">Cob(II)alamin adenosyltransferase</fullName>
    </alternativeName>
    <alternativeName>
        <fullName evidence="6">Cob(II)yrinic acid a,c-diamide adenosyltransferase</fullName>
    </alternativeName>
    <alternativeName>
        <fullName evidence="6">Cobinamide/cobalamin adenosyltransferase</fullName>
    </alternativeName>
</protein>
<comment type="catalytic activity">
    <reaction evidence="6">
        <text>2 cob(II)yrinate a,c diamide + reduced [electron-transfer flavoprotein] + 2 ATP = 2 adenosylcob(III)yrinate a,c-diamide + 2 triphosphate + oxidized [electron-transfer flavoprotein] + 3 H(+)</text>
        <dbReference type="Rhea" id="RHEA:11528"/>
        <dbReference type="Rhea" id="RHEA-COMP:10685"/>
        <dbReference type="Rhea" id="RHEA-COMP:10686"/>
        <dbReference type="ChEBI" id="CHEBI:15378"/>
        <dbReference type="ChEBI" id="CHEBI:18036"/>
        <dbReference type="ChEBI" id="CHEBI:30616"/>
        <dbReference type="ChEBI" id="CHEBI:57692"/>
        <dbReference type="ChEBI" id="CHEBI:58307"/>
        <dbReference type="ChEBI" id="CHEBI:58503"/>
        <dbReference type="ChEBI" id="CHEBI:58537"/>
        <dbReference type="EC" id="2.5.1.17"/>
    </reaction>
</comment>
<dbReference type="Pfam" id="PF01923">
    <property type="entry name" value="Cob_adeno_trans"/>
    <property type="match status" value="1"/>
</dbReference>
<sequence>MKIYTTTGDRGKTSLFSGERVLKNNPRIVAYGDLDELNSVIGSVVAAIGQEHQPVKDELQGVQGLLLDAGAWLATTPGAASARFLKPFDDKPAKQLEAAIDRISDELPELKQFILPGGHLSAALAHVARTVCRRTERRVLDLVEGEGEDAGLTGTMQQILVFLNRLSDYLFLVARYCNHLHGCADTLWKA</sequence>
<evidence type="ECO:0000256" key="4">
    <source>
        <dbReference type="ARBA" id="ARBA00022741"/>
    </source>
</evidence>